<dbReference type="InParanoid" id="A0A6J2WG75"/>
<dbReference type="PANTHER" id="PTHR18863:SF4">
    <property type="entry name" value="COILED-COIL DOMAIN-CONTAINING PROTEIN 170"/>
    <property type="match status" value="1"/>
</dbReference>
<sequence>MDELVIQEHLAHYKQATETAREELAALQSKYQSVHSKLQDTRTRLASQDATVQELREANEGYKEAVARQTSLVDSLRERIHNTEKEMSSIASSRSLVDMKIQVLTKENQEMRERELQLENETKHYLNEWNKTKQEAADLERRFQGFTSRLAERMAIDLAGNNDSMESIISLVDLCWQERDRQKMKISALEERIKSHEVECKASRETVMRLVTEMDNEQRVSAARASDLASVRQELDSILTKKRSLETENQMLRERLQASDLALSAARQEAGFLERCSQDLDNRLRTSQNEARTKQCHLQAFLRQVTAVLVDQPTDIPLTEENVLERLKDLWSQKDDTRAMEAKLSEVSEELAKQREQQQEAVQRAEQAEQREQELQERLERLEKELVSSSAHRNDLNKDQQQYLKLLEQLSETMRIDGIATDIGFDMRPEAILKRAEQLIKQEGTALVESKILVHSLQRKVKVQKERLESKELHTELLRRKVTQLEEEKRSRSSLALERDDATVASKKLQKKVERLQAELATIRFSNTELKAQLAHTNELKIKVMEQNQTIEEQSKNLDKIKKNRAKVEKRLQSELQNQEQRARDELQHIQTLLQSQSSAMAELVQRERKLLDFCSAVSEILGVNDTICIPNHEIISRLKALIHANYHHTPLPCHCRVHHHHMAAVSEAPVSPALLPSHPRPKTP</sequence>
<accession>A0A6J2WG75</accession>
<dbReference type="GeneID" id="115824954"/>
<dbReference type="Gene3D" id="1.10.287.1490">
    <property type="match status" value="1"/>
</dbReference>
<gene>
    <name evidence="3" type="primary">ccdc170</name>
</gene>
<name>A0A6J2WG75_CHACN</name>
<keyword evidence="1" id="KW-0175">Coiled coil</keyword>
<organism evidence="2 3">
    <name type="scientific">Chanos chanos</name>
    <name type="common">Milkfish</name>
    <name type="synonym">Mugil chanos</name>
    <dbReference type="NCBI Taxonomy" id="29144"/>
    <lineage>
        <taxon>Eukaryota</taxon>
        <taxon>Metazoa</taxon>
        <taxon>Chordata</taxon>
        <taxon>Craniata</taxon>
        <taxon>Vertebrata</taxon>
        <taxon>Euteleostomi</taxon>
        <taxon>Actinopterygii</taxon>
        <taxon>Neopterygii</taxon>
        <taxon>Teleostei</taxon>
        <taxon>Ostariophysi</taxon>
        <taxon>Gonorynchiformes</taxon>
        <taxon>Chanidae</taxon>
        <taxon>Chanos</taxon>
    </lineage>
</organism>
<evidence type="ECO:0000313" key="2">
    <source>
        <dbReference type="Proteomes" id="UP000504632"/>
    </source>
</evidence>
<dbReference type="PANTHER" id="PTHR18863">
    <property type="entry name" value="TSEC-2-RELATED"/>
    <property type="match status" value="1"/>
</dbReference>
<proteinExistence type="predicted"/>
<protein>
    <submittedName>
        <fullName evidence="3">Coiled-coil domain-containing protein 170</fullName>
    </submittedName>
</protein>
<feature type="coiled-coil region" evidence="1">
    <location>
        <begin position="10"/>
        <end position="128"/>
    </location>
</feature>
<dbReference type="RefSeq" id="XP_030644525.1">
    <property type="nucleotide sequence ID" value="XM_030788665.1"/>
</dbReference>
<feature type="coiled-coil region" evidence="1">
    <location>
        <begin position="468"/>
        <end position="593"/>
    </location>
</feature>
<evidence type="ECO:0000256" key="1">
    <source>
        <dbReference type="SAM" id="Coils"/>
    </source>
</evidence>
<evidence type="ECO:0000313" key="3">
    <source>
        <dbReference type="RefSeq" id="XP_030644525.1"/>
    </source>
</evidence>
<dbReference type="FunCoup" id="A0A6J2WG75">
    <property type="interactions" value="398"/>
</dbReference>
<dbReference type="CTD" id="80129"/>
<reference evidence="3" key="1">
    <citation type="submission" date="2025-08" db="UniProtKB">
        <authorList>
            <consortium name="RefSeq"/>
        </authorList>
    </citation>
    <scope>IDENTIFICATION</scope>
</reference>
<dbReference type="Proteomes" id="UP000504632">
    <property type="component" value="Chromosome 1"/>
</dbReference>
<feature type="coiled-coil region" evidence="1">
    <location>
        <begin position="179"/>
        <end position="269"/>
    </location>
</feature>
<dbReference type="AlphaFoldDB" id="A0A6J2WG75"/>
<keyword evidence="2" id="KW-1185">Reference proteome</keyword>
<dbReference type="InterPro" id="IPR039139">
    <property type="entry name" value="CCDC170-like"/>
</dbReference>
<feature type="coiled-coil region" evidence="1">
    <location>
        <begin position="337"/>
        <end position="413"/>
    </location>
</feature>
<dbReference type="OrthoDB" id="5832575at2759"/>